<keyword evidence="2" id="KW-0812">Transmembrane</keyword>
<dbReference type="RefSeq" id="XP_067718135.1">
    <property type="nucleotide sequence ID" value="XM_067862034.1"/>
</dbReference>
<sequence length="278" mass="30417">MRFGDGASQQSGSGRETTGSDRESTCSELPPPDRFASPPHSTTSEDVPLHTLGDTSFKASAVGSFHTIYDSKADHGSCGQGADSASNWLQRKLDKAMNGGQSLPMYKTHDDSEVINKDGDFAGRTYVPKLNRRVRRILSIVFFVIVTVVAFNGSIKFFNWVEDRRHAQTEDVVMRDVEFLRLKQTVDAMRIELNKLKEAAYANSVAINGITNGVFKLPGADDAPAKKLKFGKNKPAINQGAVSQNFDTRQFATALGAQPKGTLNEVDLNPIVHDADIR</sequence>
<proteinExistence type="predicted"/>
<evidence type="ECO:0000313" key="3">
    <source>
        <dbReference type="EMBL" id="GIX66066.1"/>
    </source>
</evidence>
<reference evidence="3 4" key="1">
    <citation type="submission" date="2021-06" db="EMBL/GenBank/DDBJ databases">
        <title>Genome sequence of Babesia caballi.</title>
        <authorList>
            <person name="Yamagishi J."/>
            <person name="Kidaka T."/>
            <person name="Ochi A."/>
        </authorList>
    </citation>
    <scope>NUCLEOTIDE SEQUENCE [LARGE SCALE GENOMIC DNA]</scope>
    <source>
        <strain evidence="3">USDA-D6B2</strain>
    </source>
</reference>
<keyword evidence="2" id="KW-0472">Membrane</keyword>
<dbReference type="GeneID" id="94197547"/>
<keyword evidence="2" id="KW-1133">Transmembrane helix</keyword>
<name>A0AAV4M1W4_BABCB</name>
<feature type="transmembrane region" description="Helical" evidence="2">
    <location>
        <begin position="137"/>
        <end position="158"/>
    </location>
</feature>
<accession>A0AAV4M1W4</accession>
<gene>
    <name evidence="3" type="ORF">BcabD6B2_55020</name>
</gene>
<keyword evidence="3" id="KW-0675">Receptor</keyword>
<feature type="compositionally biased region" description="Polar residues" evidence="1">
    <location>
        <begin position="7"/>
        <end position="17"/>
    </location>
</feature>
<comment type="caution">
    <text evidence="3">The sequence shown here is derived from an EMBL/GenBank/DDBJ whole genome shotgun (WGS) entry which is preliminary data.</text>
</comment>
<evidence type="ECO:0000256" key="1">
    <source>
        <dbReference type="SAM" id="MobiDB-lite"/>
    </source>
</evidence>
<dbReference type="Proteomes" id="UP001497744">
    <property type="component" value="Unassembled WGS sequence"/>
</dbReference>
<evidence type="ECO:0000313" key="4">
    <source>
        <dbReference type="Proteomes" id="UP001497744"/>
    </source>
</evidence>
<feature type="region of interest" description="Disordered" evidence="1">
    <location>
        <begin position="1"/>
        <end position="50"/>
    </location>
</feature>
<dbReference type="AlphaFoldDB" id="A0AAV4M1W4"/>
<evidence type="ECO:0000256" key="2">
    <source>
        <dbReference type="SAM" id="Phobius"/>
    </source>
</evidence>
<organism evidence="3 4">
    <name type="scientific">Babesia caballi</name>
    <dbReference type="NCBI Taxonomy" id="5871"/>
    <lineage>
        <taxon>Eukaryota</taxon>
        <taxon>Sar</taxon>
        <taxon>Alveolata</taxon>
        <taxon>Apicomplexa</taxon>
        <taxon>Aconoidasida</taxon>
        <taxon>Piroplasmida</taxon>
        <taxon>Babesiidae</taxon>
        <taxon>Babesia</taxon>
    </lineage>
</organism>
<keyword evidence="4" id="KW-1185">Reference proteome</keyword>
<dbReference type="EMBL" id="BPLF01000006">
    <property type="protein sequence ID" value="GIX66066.1"/>
    <property type="molecule type" value="Genomic_DNA"/>
</dbReference>
<protein>
    <submittedName>
        <fullName evidence="3">B-cell receptor CD22 isoform X1</fullName>
    </submittedName>
</protein>